<reference evidence="1 2" key="1">
    <citation type="submission" date="2016-10" db="EMBL/GenBank/DDBJ databases">
        <authorList>
            <person name="de Groot N.N."/>
        </authorList>
    </citation>
    <scope>NUCLEOTIDE SEQUENCE [LARGE SCALE GENOMIC DNA]</scope>
    <source>
        <strain evidence="1 2">DSM 18346</strain>
    </source>
</reference>
<dbReference type="Proteomes" id="UP000198718">
    <property type="component" value="Unassembled WGS sequence"/>
</dbReference>
<organism evidence="1 2">
    <name type="scientific">Natronincola ferrireducens</name>
    <dbReference type="NCBI Taxonomy" id="393762"/>
    <lineage>
        <taxon>Bacteria</taxon>
        <taxon>Bacillati</taxon>
        <taxon>Bacillota</taxon>
        <taxon>Clostridia</taxon>
        <taxon>Peptostreptococcales</taxon>
        <taxon>Natronincolaceae</taxon>
        <taxon>Natronincola</taxon>
    </lineage>
</organism>
<protein>
    <submittedName>
        <fullName evidence="1">Uncharacterized protein YueI</fullName>
    </submittedName>
</protein>
<dbReference type="SUPFAM" id="SSF160515">
    <property type="entry name" value="YueI-like"/>
    <property type="match status" value="1"/>
</dbReference>
<accession>A0A1G8XHE4</accession>
<dbReference type="InterPro" id="IPR012543">
    <property type="entry name" value="DUF1694"/>
</dbReference>
<dbReference type="RefSeq" id="WP_090549069.1">
    <property type="nucleotide sequence ID" value="NZ_FNFP01000001.1"/>
</dbReference>
<gene>
    <name evidence="1" type="ORF">SAMN05660472_00216</name>
</gene>
<evidence type="ECO:0000313" key="1">
    <source>
        <dbReference type="EMBL" id="SDJ89817.1"/>
    </source>
</evidence>
<dbReference type="Pfam" id="PF07997">
    <property type="entry name" value="DUF1694"/>
    <property type="match status" value="1"/>
</dbReference>
<sequence length="183" mass="21077">MSKKNELERTIEFALKGTPQIKPEEKKKWLGEFRERIILGLTMEDARKPEALSAVRKGLQDPMGEMLIVNNNIPMDIMINYMKLAKEMDKEYKSIATNEKEAMGVVVASRSAVEREDVIFEIKELPEKFKHIKHKELCSDCYTELQQLEPEAIKGFKKLSFLDKMMGLYCGACRRDEDGGPLM</sequence>
<name>A0A1G8XHE4_9FIRM</name>
<keyword evidence="2" id="KW-1185">Reference proteome</keyword>
<dbReference type="AlphaFoldDB" id="A0A1G8XHE4"/>
<dbReference type="EMBL" id="FNFP01000001">
    <property type="protein sequence ID" value="SDJ89817.1"/>
    <property type="molecule type" value="Genomic_DNA"/>
</dbReference>
<evidence type="ECO:0000313" key="2">
    <source>
        <dbReference type="Proteomes" id="UP000198718"/>
    </source>
</evidence>
<dbReference type="STRING" id="393762.SAMN05660472_00216"/>
<proteinExistence type="predicted"/>
<dbReference type="Gene3D" id="3.30.1330.30">
    <property type="match status" value="1"/>
</dbReference>
<dbReference type="InterPro" id="IPR029064">
    <property type="entry name" value="Ribosomal_eL30-like_sf"/>
</dbReference>
<dbReference type="OrthoDB" id="95278at2"/>